<dbReference type="AlphaFoldDB" id="A0A4Y7J8F3"/>
<accession>A0A4Y7J8F3</accession>
<reference evidence="1 2" key="1">
    <citation type="journal article" date="2018" name="Science">
        <title>The opium poppy genome and morphinan production.</title>
        <authorList>
            <person name="Guo L."/>
            <person name="Winzer T."/>
            <person name="Yang X."/>
            <person name="Li Y."/>
            <person name="Ning Z."/>
            <person name="He Z."/>
            <person name="Teodor R."/>
            <person name="Lu Y."/>
            <person name="Bowser T.A."/>
            <person name="Graham I.A."/>
            <person name="Ye K."/>
        </authorList>
    </citation>
    <scope>NUCLEOTIDE SEQUENCE [LARGE SCALE GENOMIC DNA]</scope>
    <source>
        <strain evidence="2">cv. HN1</strain>
        <tissue evidence="1">Leaves</tissue>
    </source>
</reference>
<sequence>KIKGYPSFVYTAKRKAYPAEFVLDDQILGLPKVDDVRSFV</sequence>
<keyword evidence="2" id="KW-1185">Reference proteome</keyword>
<dbReference type="Proteomes" id="UP000316621">
    <property type="component" value="Chromosome 3"/>
</dbReference>
<name>A0A4Y7J8F3_PAPSO</name>
<feature type="non-terminal residue" evidence="1">
    <location>
        <position position="1"/>
    </location>
</feature>
<protein>
    <submittedName>
        <fullName evidence="1">Uncharacterized protein</fullName>
    </submittedName>
</protein>
<dbReference type="Gramene" id="RZC56330">
    <property type="protein sequence ID" value="RZC56330"/>
    <property type="gene ID" value="C5167_015183"/>
</dbReference>
<dbReference type="EMBL" id="CM010717">
    <property type="protein sequence ID" value="RZC56330.1"/>
    <property type="molecule type" value="Genomic_DNA"/>
</dbReference>
<gene>
    <name evidence="1" type="ORF">C5167_015183</name>
</gene>
<evidence type="ECO:0000313" key="2">
    <source>
        <dbReference type="Proteomes" id="UP000316621"/>
    </source>
</evidence>
<organism evidence="1 2">
    <name type="scientific">Papaver somniferum</name>
    <name type="common">Opium poppy</name>
    <dbReference type="NCBI Taxonomy" id="3469"/>
    <lineage>
        <taxon>Eukaryota</taxon>
        <taxon>Viridiplantae</taxon>
        <taxon>Streptophyta</taxon>
        <taxon>Embryophyta</taxon>
        <taxon>Tracheophyta</taxon>
        <taxon>Spermatophyta</taxon>
        <taxon>Magnoliopsida</taxon>
        <taxon>Ranunculales</taxon>
        <taxon>Papaveraceae</taxon>
        <taxon>Papaveroideae</taxon>
        <taxon>Papaver</taxon>
    </lineage>
</organism>
<proteinExistence type="predicted"/>
<evidence type="ECO:0000313" key="1">
    <source>
        <dbReference type="EMBL" id="RZC56330.1"/>
    </source>
</evidence>